<evidence type="ECO:0000313" key="3">
    <source>
        <dbReference type="Proteomes" id="UP000320623"/>
    </source>
</evidence>
<dbReference type="EMBL" id="FAOO01000010">
    <property type="protein sequence ID" value="CUU06601.1"/>
    <property type="molecule type" value="Genomic_DNA"/>
</dbReference>
<protein>
    <recommendedName>
        <fullName evidence="4">Zinc-finger</fullName>
    </recommendedName>
</protein>
<dbReference type="AlphaFoldDB" id="A0A0S4N677"/>
<dbReference type="STRING" id="1643428.GCA_001442855_01531"/>
<dbReference type="OrthoDB" id="9808253at2"/>
<keyword evidence="1" id="KW-1133">Transmembrane helix</keyword>
<dbReference type="Proteomes" id="UP000320623">
    <property type="component" value="Unassembled WGS sequence"/>
</dbReference>
<keyword evidence="1" id="KW-0812">Transmembrane</keyword>
<feature type="transmembrane region" description="Helical" evidence="1">
    <location>
        <begin position="79"/>
        <end position="104"/>
    </location>
</feature>
<sequence>MKCKEVKLNLVDYATGKLKSVEIEKHLKECESCKFEFQQIVGVVSALNELKFDEPSEFYWSNFLGRVKREIAKRGSAKVFALKPVLFAPSIAVIIIGFIFGFIFSNLGLSDFYAYHYDVEKWGVFVKPEEMQSGEFSDELIEEAISYLYEKYQLPEIDKARLNYQEIDIDEILQRLSNKF</sequence>
<evidence type="ECO:0000313" key="2">
    <source>
        <dbReference type="EMBL" id="CUU06601.1"/>
    </source>
</evidence>
<name>A0A0S4N677_9BACT</name>
<evidence type="ECO:0000256" key="1">
    <source>
        <dbReference type="SAM" id="Phobius"/>
    </source>
</evidence>
<dbReference type="RefSeq" id="WP_140945298.1">
    <property type="nucleotide sequence ID" value="NZ_FAOO01000010.1"/>
</dbReference>
<keyword evidence="1" id="KW-0472">Membrane</keyword>
<proteinExistence type="predicted"/>
<accession>A0A0S4N677</accession>
<reference evidence="3" key="1">
    <citation type="submission" date="2015-11" db="EMBL/GenBank/DDBJ databases">
        <authorList>
            <person name="Varghese N."/>
        </authorList>
    </citation>
    <scope>NUCLEOTIDE SEQUENCE [LARGE SCALE GENOMIC DNA]</scope>
</reference>
<keyword evidence="3" id="KW-1185">Reference proteome</keyword>
<gene>
    <name evidence="2" type="ORF">JGI1_01564</name>
</gene>
<organism evidence="2 3">
    <name type="scientific">Candidatus Thermokryptus mobilis</name>
    <dbReference type="NCBI Taxonomy" id="1643428"/>
    <lineage>
        <taxon>Bacteria</taxon>
        <taxon>Pseudomonadati</taxon>
        <taxon>Candidatus Kryptoniota</taxon>
        <taxon>Candidatus Thermokryptus</taxon>
    </lineage>
</organism>
<evidence type="ECO:0008006" key="4">
    <source>
        <dbReference type="Google" id="ProtNLM"/>
    </source>
</evidence>